<dbReference type="SMART" id="SM00861">
    <property type="entry name" value="Transket_pyr"/>
    <property type="match status" value="1"/>
</dbReference>
<sequence length="311" mass="33148">MSKIATRDAYGKALVKLGQINDQVVVLDADLSKSTKTYDFGKTFPERFFNMGIAEQNLIGAASGLATAGKIPFASTFAMFATGRAFEVIRNSVAYPKLNVKVCATHAGITVGEDGASHQSIEDIAIMRVIPNMTVLVPADGIETEQMIMEAAKYNGPMYVRLGRSAVPTLFDENYKFEIGKGAVLREGTDATVIACGMMVNEAVIAHEALKSEGINVKVINMSTIKPIDRELIINSAKETKAIVTAEEHSVLGGLGSAVSEVLSEECPVIIKKVGVKDSFGESGTPADLLKKFGLTSDDIVVAVKEAIAKK</sequence>
<reference evidence="5 6" key="1">
    <citation type="journal article" date="2017" name="Genome Announc.">
        <title>Draft Genome Sequence of Romboutsia weinsteinii sp. nov. Strain CCRI-19649(T) Isolated from Surface Water.</title>
        <authorList>
            <person name="Maheux A.F."/>
            <person name="Boudreau D.K."/>
            <person name="Berube E."/>
            <person name="Boissinot M."/>
            <person name="Cantin P."/>
            <person name="Raymond F."/>
            <person name="Corbeil J."/>
            <person name="Omar R.F."/>
            <person name="Bergeron M.G."/>
        </authorList>
    </citation>
    <scope>NUCLEOTIDE SEQUENCE [LARGE SCALE GENOMIC DNA]</scope>
    <source>
        <strain evidence="5 6">CCRI-19649</strain>
    </source>
</reference>
<dbReference type="PANTHER" id="PTHR43825:SF1">
    <property type="entry name" value="TRANSKETOLASE-LIKE PYRIMIDINE-BINDING DOMAIN-CONTAINING PROTEIN"/>
    <property type="match status" value="1"/>
</dbReference>
<comment type="similarity">
    <text evidence="2">Belongs to the transketolase family.</text>
</comment>
<comment type="cofactor">
    <cofactor evidence="1">
        <name>thiamine diphosphate</name>
        <dbReference type="ChEBI" id="CHEBI:58937"/>
    </cofactor>
</comment>
<dbReference type="Proteomes" id="UP000215694">
    <property type="component" value="Unassembled WGS sequence"/>
</dbReference>
<gene>
    <name evidence="5" type="ORF">CHL78_015020</name>
</gene>
<accession>A0A371J074</accession>
<dbReference type="FunFam" id="3.40.50.970:FF:000129">
    <property type="entry name" value="Transketolase"/>
    <property type="match status" value="1"/>
</dbReference>
<dbReference type="SUPFAM" id="SSF52518">
    <property type="entry name" value="Thiamin diphosphate-binding fold (THDP-binding)"/>
    <property type="match status" value="1"/>
</dbReference>
<name>A0A371J074_9FIRM</name>
<evidence type="ECO:0000256" key="1">
    <source>
        <dbReference type="ARBA" id="ARBA00001964"/>
    </source>
</evidence>
<dbReference type="AlphaFoldDB" id="A0A371J074"/>
<dbReference type="InterPro" id="IPR029061">
    <property type="entry name" value="THDP-binding"/>
</dbReference>
<dbReference type="InterPro" id="IPR005475">
    <property type="entry name" value="Transketolase-like_Pyr-bd"/>
</dbReference>
<dbReference type="OrthoDB" id="8732661at2"/>
<dbReference type="Pfam" id="PF02779">
    <property type="entry name" value="Transket_pyr"/>
    <property type="match status" value="1"/>
</dbReference>
<evidence type="ECO:0000313" key="6">
    <source>
        <dbReference type="Proteomes" id="UP000215694"/>
    </source>
</evidence>
<dbReference type="PANTHER" id="PTHR43825">
    <property type="entry name" value="PYRUVATE DEHYDROGENASE E1 COMPONENT"/>
    <property type="match status" value="1"/>
</dbReference>
<dbReference type="CDD" id="cd07033">
    <property type="entry name" value="TPP_PYR_DXS_TK_like"/>
    <property type="match status" value="1"/>
</dbReference>
<organism evidence="5 6">
    <name type="scientific">Romboutsia weinsteinii</name>
    <dbReference type="NCBI Taxonomy" id="2020949"/>
    <lineage>
        <taxon>Bacteria</taxon>
        <taxon>Bacillati</taxon>
        <taxon>Bacillota</taxon>
        <taxon>Clostridia</taxon>
        <taxon>Peptostreptococcales</taxon>
        <taxon>Peptostreptococcaceae</taxon>
        <taxon>Romboutsia</taxon>
    </lineage>
</organism>
<dbReference type="Pfam" id="PF02780">
    <property type="entry name" value="Transketolase_C"/>
    <property type="match status" value="1"/>
</dbReference>
<feature type="domain" description="Transketolase-like pyrimidine-binding" evidence="4">
    <location>
        <begin position="4"/>
        <end position="169"/>
    </location>
</feature>
<dbReference type="InterPro" id="IPR051157">
    <property type="entry name" value="PDH/Transketolase"/>
</dbReference>
<dbReference type="InterPro" id="IPR009014">
    <property type="entry name" value="Transketo_C/PFOR_II"/>
</dbReference>
<dbReference type="EMBL" id="NOJY02000035">
    <property type="protein sequence ID" value="RDY26113.1"/>
    <property type="molecule type" value="Genomic_DNA"/>
</dbReference>
<protein>
    <submittedName>
        <fullName evidence="5">Transketolase family protein</fullName>
    </submittedName>
</protein>
<dbReference type="SUPFAM" id="SSF52922">
    <property type="entry name" value="TK C-terminal domain-like"/>
    <property type="match status" value="1"/>
</dbReference>
<dbReference type="Gene3D" id="3.40.50.920">
    <property type="match status" value="1"/>
</dbReference>
<evidence type="ECO:0000256" key="3">
    <source>
        <dbReference type="ARBA" id="ARBA00023052"/>
    </source>
</evidence>
<proteinExistence type="inferred from homology"/>
<dbReference type="InterPro" id="IPR033248">
    <property type="entry name" value="Transketolase_C"/>
</dbReference>
<keyword evidence="3" id="KW-0786">Thiamine pyrophosphate</keyword>
<comment type="caution">
    <text evidence="5">The sequence shown here is derived from an EMBL/GenBank/DDBJ whole genome shotgun (WGS) entry which is preliminary data.</text>
</comment>
<dbReference type="Gene3D" id="3.40.50.970">
    <property type="match status" value="1"/>
</dbReference>
<evidence type="ECO:0000313" key="5">
    <source>
        <dbReference type="EMBL" id="RDY26113.1"/>
    </source>
</evidence>
<evidence type="ECO:0000259" key="4">
    <source>
        <dbReference type="SMART" id="SM00861"/>
    </source>
</evidence>
<dbReference type="RefSeq" id="WP_116041517.1">
    <property type="nucleotide sequence ID" value="NZ_NOJY02000035.1"/>
</dbReference>
<keyword evidence="6" id="KW-1185">Reference proteome</keyword>
<evidence type="ECO:0000256" key="2">
    <source>
        <dbReference type="ARBA" id="ARBA00007131"/>
    </source>
</evidence>